<feature type="region of interest" description="Disordered" evidence="1">
    <location>
        <begin position="50"/>
        <end position="69"/>
    </location>
</feature>
<dbReference type="InterPro" id="IPR036866">
    <property type="entry name" value="RibonucZ/Hydroxyglut_hydro"/>
</dbReference>
<dbReference type="RefSeq" id="WP_379503457.1">
    <property type="nucleotide sequence ID" value="NZ_JBHTEV010000001.1"/>
</dbReference>
<evidence type="ECO:0000313" key="2">
    <source>
        <dbReference type="EMBL" id="GAA2681150.1"/>
    </source>
</evidence>
<evidence type="ECO:0008006" key="4">
    <source>
        <dbReference type="Google" id="ProtNLM"/>
    </source>
</evidence>
<evidence type="ECO:0000256" key="1">
    <source>
        <dbReference type="SAM" id="MobiDB-lite"/>
    </source>
</evidence>
<comment type="caution">
    <text evidence="2">The sequence shown here is derived from an EMBL/GenBank/DDBJ whole genome shotgun (WGS) entry which is preliminary data.</text>
</comment>
<sequence length="69" mass="7676">MLVADGRELALVTGDLLVHALQLLHPELAYSHEIDPEAARHSRERMLGRETATTPHLATPHLTEPFISE</sequence>
<dbReference type="EMBL" id="BAAATE010000021">
    <property type="protein sequence ID" value="GAA2681150.1"/>
    <property type="molecule type" value="Genomic_DNA"/>
</dbReference>
<name>A0ABN3SNU9_9ACTN</name>
<organism evidence="2 3">
    <name type="scientific">Nonomuraea recticatena</name>
    <dbReference type="NCBI Taxonomy" id="46178"/>
    <lineage>
        <taxon>Bacteria</taxon>
        <taxon>Bacillati</taxon>
        <taxon>Actinomycetota</taxon>
        <taxon>Actinomycetes</taxon>
        <taxon>Streptosporangiales</taxon>
        <taxon>Streptosporangiaceae</taxon>
        <taxon>Nonomuraea</taxon>
    </lineage>
</organism>
<accession>A0ABN3SNU9</accession>
<keyword evidence="3" id="KW-1185">Reference proteome</keyword>
<dbReference type="Proteomes" id="UP001501666">
    <property type="component" value="Unassembled WGS sequence"/>
</dbReference>
<evidence type="ECO:0000313" key="3">
    <source>
        <dbReference type="Proteomes" id="UP001501666"/>
    </source>
</evidence>
<gene>
    <name evidence="2" type="ORF">GCM10010412_065810</name>
</gene>
<dbReference type="Gene3D" id="3.60.15.10">
    <property type="entry name" value="Ribonuclease Z/Hydroxyacylglutathione hydrolase-like"/>
    <property type="match status" value="1"/>
</dbReference>
<proteinExistence type="predicted"/>
<reference evidence="2 3" key="1">
    <citation type="journal article" date="2019" name="Int. J. Syst. Evol. Microbiol.">
        <title>The Global Catalogue of Microorganisms (GCM) 10K type strain sequencing project: providing services to taxonomists for standard genome sequencing and annotation.</title>
        <authorList>
            <consortium name="The Broad Institute Genomics Platform"/>
            <consortium name="The Broad Institute Genome Sequencing Center for Infectious Disease"/>
            <person name="Wu L."/>
            <person name="Ma J."/>
        </authorList>
    </citation>
    <scope>NUCLEOTIDE SEQUENCE [LARGE SCALE GENOMIC DNA]</scope>
    <source>
        <strain evidence="2 3">JCM 6835</strain>
    </source>
</reference>
<protein>
    <recommendedName>
        <fullName evidence="4">Fe/B12 periplasmic-binding domain-containing protein</fullName>
    </recommendedName>
</protein>